<dbReference type="AlphaFoldDB" id="A0A6L6HK81"/>
<dbReference type="InterPro" id="IPR002725">
    <property type="entry name" value="YgjP-like_metallopeptidase"/>
</dbReference>
<feature type="domain" description="YgjP-like metallopeptidase" evidence="1">
    <location>
        <begin position="22"/>
        <end position="217"/>
    </location>
</feature>
<keyword evidence="3" id="KW-1185">Reference proteome</keyword>
<accession>A0A6L6HK81</accession>
<reference evidence="2 3" key="1">
    <citation type="submission" date="2019-11" db="EMBL/GenBank/DDBJ databases">
        <authorList>
            <person name="Lang L."/>
        </authorList>
    </citation>
    <scope>NUCLEOTIDE SEQUENCE [LARGE SCALE GENOMIC DNA]</scope>
    <source>
        <strain evidence="2 3">YIM 132242</strain>
    </source>
</reference>
<protein>
    <submittedName>
        <fullName evidence="2">DUF45 domain-containing protein</fullName>
    </submittedName>
</protein>
<comment type="caution">
    <text evidence="2">The sequence shown here is derived from an EMBL/GenBank/DDBJ whole genome shotgun (WGS) entry which is preliminary data.</text>
</comment>
<dbReference type="PANTHER" id="PTHR30399">
    <property type="entry name" value="UNCHARACTERIZED PROTEIN YGJP"/>
    <property type="match status" value="1"/>
</dbReference>
<evidence type="ECO:0000313" key="2">
    <source>
        <dbReference type="EMBL" id="MTD99616.1"/>
    </source>
</evidence>
<proteinExistence type="predicted"/>
<gene>
    <name evidence="2" type="ORF">GIY56_04875</name>
</gene>
<dbReference type="PANTHER" id="PTHR30399:SF1">
    <property type="entry name" value="UTP PYROPHOSPHATASE"/>
    <property type="match status" value="1"/>
</dbReference>
<dbReference type="Pfam" id="PF01863">
    <property type="entry name" value="YgjP-like"/>
    <property type="match status" value="1"/>
</dbReference>
<dbReference type="EMBL" id="WMBT01000002">
    <property type="protein sequence ID" value="MTD99616.1"/>
    <property type="molecule type" value="Genomic_DNA"/>
</dbReference>
<name>A0A6L6HK81_9RHOB</name>
<evidence type="ECO:0000313" key="3">
    <source>
        <dbReference type="Proteomes" id="UP000481417"/>
    </source>
</evidence>
<dbReference type="RefSeq" id="WP_154763678.1">
    <property type="nucleotide sequence ID" value="NZ_WMBT01000002.1"/>
</dbReference>
<dbReference type="Proteomes" id="UP000481417">
    <property type="component" value="Unassembled WGS sequence"/>
</dbReference>
<dbReference type="CDD" id="cd07344">
    <property type="entry name" value="M48_yhfN_like"/>
    <property type="match status" value="1"/>
</dbReference>
<organism evidence="2 3">
    <name type="scientific">Paracoccus lichenicola</name>
    <dbReference type="NCBI Taxonomy" id="2665644"/>
    <lineage>
        <taxon>Bacteria</taxon>
        <taxon>Pseudomonadati</taxon>
        <taxon>Pseudomonadota</taxon>
        <taxon>Alphaproteobacteria</taxon>
        <taxon>Rhodobacterales</taxon>
        <taxon>Paracoccaceae</taxon>
        <taxon>Paracoccus</taxon>
    </lineage>
</organism>
<evidence type="ECO:0000259" key="1">
    <source>
        <dbReference type="Pfam" id="PF01863"/>
    </source>
</evidence>
<sequence>MAEAFTIGNGMRIMCRRSPRARRMVLRVPRDGGPVVLTLPAHVALSDGAAFAESRAGWLQQAAERRPAPAIARHWAVMPVGGAMLALTPAAVRTAAVAGDALLLPASRPAGAVVQAFLKHRAMEQLRAACDRHAAAVGRSYRAIVLRDTRSRWGSCTSDGRLMFSWRLAMAPPVVLDYVAAHEVAHLRHMDHSPAFWATVAGLMPEYARHRDWLRRHGAELMAWQFRDPAGD</sequence>
<dbReference type="InterPro" id="IPR053136">
    <property type="entry name" value="UTP_pyrophosphatase-like"/>
</dbReference>
<dbReference type="Gene3D" id="3.30.2010.10">
    <property type="entry name" value="Metalloproteases ('zincins'), catalytic domain"/>
    <property type="match status" value="1"/>
</dbReference>